<dbReference type="OMA" id="TLWGPYE"/>
<organism evidence="3 4">
    <name type="scientific">Metallosphaera sedula</name>
    <dbReference type="NCBI Taxonomy" id="43687"/>
    <lineage>
        <taxon>Archaea</taxon>
        <taxon>Thermoproteota</taxon>
        <taxon>Thermoprotei</taxon>
        <taxon>Sulfolobales</taxon>
        <taxon>Sulfolobaceae</taxon>
        <taxon>Metallosphaera</taxon>
    </lineage>
</organism>
<dbReference type="PANTHER" id="PTHR43316:SF3">
    <property type="entry name" value="HALOACID DEHALOGENASE, TYPE II (AFU_ORTHOLOGUE AFUA_2G07750)-RELATED"/>
    <property type="match status" value="1"/>
</dbReference>
<accession>A0A088E5H1</accession>
<gene>
    <name evidence="3" type="ORF">HA72_1088</name>
</gene>
<dbReference type="NCBIfam" id="TIGR01428">
    <property type="entry name" value="HAD_type_II"/>
    <property type="match status" value="1"/>
</dbReference>
<dbReference type="SUPFAM" id="SSF56784">
    <property type="entry name" value="HAD-like"/>
    <property type="match status" value="1"/>
</dbReference>
<dbReference type="Gene3D" id="1.10.150.240">
    <property type="entry name" value="Putative phosphatase, domain 2"/>
    <property type="match status" value="1"/>
</dbReference>
<dbReference type="Gene3D" id="3.40.50.1000">
    <property type="entry name" value="HAD superfamily/HAD-like"/>
    <property type="match status" value="1"/>
</dbReference>
<evidence type="ECO:0000313" key="4">
    <source>
        <dbReference type="Proteomes" id="UP000029084"/>
    </source>
</evidence>
<proteinExistence type="inferred from homology"/>
<dbReference type="InterPro" id="IPR041492">
    <property type="entry name" value="HAD_2"/>
</dbReference>
<dbReference type="Pfam" id="PF13419">
    <property type="entry name" value="HAD_2"/>
    <property type="match status" value="1"/>
</dbReference>
<protein>
    <submittedName>
        <fullName evidence="3">Haloacid dehalogenase, type II</fullName>
    </submittedName>
</protein>
<dbReference type="SFLD" id="SFLDS00003">
    <property type="entry name" value="Haloacid_Dehalogenase"/>
    <property type="match status" value="1"/>
</dbReference>
<dbReference type="InterPro" id="IPR036412">
    <property type="entry name" value="HAD-like_sf"/>
</dbReference>
<dbReference type="EMBL" id="CP008822">
    <property type="protein sequence ID" value="AIM27238.1"/>
    <property type="molecule type" value="Genomic_DNA"/>
</dbReference>
<dbReference type="NCBIfam" id="TIGR01549">
    <property type="entry name" value="HAD-SF-IA-v1"/>
    <property type="match status" value="1"/>
</dbReference>
<dbReference type="InterPro" id="IPR023214">
    <property type="entry name" value="HAD_sf"/>
</dbReference>
<dbReference type="PANTHER" id="PTHR43316">
    <property type="entry name" value="HYDROLASE, HALOACID DELAHOGENASE-RELATED"/>
    <property type="match status" value="1"/>
</dbReference>
<dbReference type="GO" id="GO:0019120">
    <property type="term" value="F:hydrolase activity, acting on acid halide bonds, in C-halide compounds"/>
    <property type="evidence" value="ECO:0007669"/>
    <property type="project" value="InterPro"/>
</dbReference>
<dbReference type="NCBIfam" id="TIGR01493">
    <property type="entry name" value="HAD-SF-IA-v2"/>
    <property type="match status" value="1"/>
</dbReference>
<dbReference type="Proteomes" id="UP000029084">
    <property type="component" value="Chromosome"/>
</dbReference>
<dbReference type="AlphaFoldDB" id="A0A088E5H1"/>
<dbReference type="InterPro" id="IPR023198">
    <property type="entry name" value="PGP-like_dom2"/>
</dbReference>
<evidence type="ECO:0000256" key="1">
    <source>
        <dbReference type="ARBA" id="ARBA00008106"/>
    </source>
</evidence>
<dbReference type="InterPro" id="IPR006328">
    <property type="entry name" value="2-HAD"/>
</dbReference>
<dbReference type="InterPro" id="IPR051540">
    <property type="entry name" value="S-2-haloacid_dehalogenase"/>
</dbReference>
<dbReference type="SFLD" id="SFLDG01129">
    <property type="entry name" value="C1.5:_HAD__Beta-PGM__Phosphata"/>
    <property type="match status" value="1"/>
</dbReference>
<sequence length="201" mass="23226">MILLTMRLILAFDVFGTLLDTSSFPQEIRRKQLELTWVYTVMEKFVPFREITRQAIRDYLLVNEGKEEELMNSWLNLKAYPDVKFLGDISALADVFALSNGSVEEVKDHLRRNGILGFFKGIVSAEEVRAYKPSPRVYKHFMESVGYPAFLVSSNWFDLMGARNAGMGTIYLNRRMEKLALEVDVIARDLEKLAQYLREKA</sequence>
<reference evidence="3 4" key="1">
    <citation type="journal article" date="2014" name="J. Bacteriol.">
        <title>Role of an Archaeal PitA Transporter in the Copper and Arsenic Resistance of Metallosphaera sedula, an Extreme Thermoacidophile.</title>
        <authorList>
            <person name="McCarthy S."/>
            <person name="Ai C."/>
            <person name="Wheaton G."/>
            <person name="Tevatia R."/>
            <person name="Eckrich V."/>
            <person name="Kelly R."/>
            <person name="Blum P."/>
        </authorList>
    </citation>
    <scope>NUCLEOTIDE SEQUENCE [LARGE SCALE GENOMIC DNA]</scope>
    <source>
        <strain evidence="3 4">CuR1</strain>
    </source>
</reference>
<keyword evidence="2" id="KW-0378">Hydrolase</keyword>
<evidence type="ECO:0000256" key="2">
    <source>
        <dbReference type="ARBA" id="ARBA00022801"/>
    </source>
</evidence>
<evidence type="ECO:0000313" key="3">
    <source>
        <dbReference type="EMBL" id="AIM27238.1"/>
    </source>
</evidence>
<dbReference type="InterPro" id="IPR006439">
    <property type="entry name" value="HAD-SF_hydro_IA"/>
</dbReference>
<name>A0A088E5H1_9CREN</name>
<comment type="similarity">
    <text evidence="1">Belongs to the HAD-like hydrolase superfamily. S-2-haloalkanoic acid dehalogenase family.</text>
</comment>